<reference evidence="2 3" key="1">
    <citation type="submission" date="2019-06" db="EMBL/GenBank/DDBJ databases">
        <title>Draft genomes of female and male turbot (Scophthalmus maximus).</title>
        <authorList>
            <person name="Xu H."/>
            <person name="Xu X.-W."/>
            <person name="Shao C."/>
            <person name="Chen S."/>
        </authorList>
    </citation>
    <scope>NUCLEOTIDE SEQUENCE [LARGE SCALE GENOMIC DNA]</scope>
    <source>
        <strain evidence="2">Ysfricsl-2016a</strain>
        <tissue evidence="2">Blood</tissue>
    </source>
</reference>
<evidence type="ECO:0000313" key="2">
    <source>
        <dbReference type="EMBL" id="KAF0027157.1"/>
    </source>
</evidence>
<evidence type="ECO:0000313" key="3">
    <source>
        <dbReference type="Proteomes" id="UP000438429"/>
    </source>
</evidence>
<proteinExistence type="predicted"/>
<gene>
    <name evidence="2" type="ORF">F2P81_019898</name>
</gene>
<organism evidence="2 3">
    <name type="scientific">Scophthalmus maximus</name>
    <name type="common">Turbot</name>
    <name type="synonym">Psetta maxima</name>
    <dbReference type="NCBI Taxonomy" id="52904"/>
    <lineage>
        <taxon>Eukaryota</taxon>
        <taxon>Metazoa</taxon>
        <taxon>Chordata</taxon>
        <taxon>Craniata</taxon>
        <taxon>Vertebrata</taxon>
        <taxon>Euteleostomi</taxon>
        <taxon>Actinopterygii</taxon>
        <taxon>Neopterygii</taxon>
        <taxon>Teleostei</taxon>
        <taxon>Neoteleostei</taxon>
        <taxon>Acanthomorphata</taxon>
        <taxon>Carangaria</taxon>
        <taxon>Pleuronectiformes</taxon>
        <taxon>Pleuronectoidei</taxon>
        <taxon>Scophthalmidae</taxon>
        <taxon>Scophthalmus</taxon>
    </lineage>
</organism>
<feature type="compositionally biased region" description="Polar residues" evidence="1">
    <location>
        <begin position="124"/>
        <end position="133"/>
    </location>
</feature>
<feature type="region of interest" description="Disordered" evidence="1">
    <location>
        <begin position="107"/>
        <end position="137"/>
    </location>
</feature>
<protein>
    <submittedName>
        <fullName evidence="2">Uncharacterized protein</fullName>
    </submittedName>
</protein>
<dbReference type="Proteomes" id="UP000438429">
    <property type="component" value="Unassembled WGS sequence"/>
</dbReference>
<name>A0A6A4S2C2_SCOMX</name>
<comment type="caution">
    <text evidence="2">The sequence shown here is derived from an EMBL/GenBank/DDBJ whole genome shotgun (WGS) entry which is preliminary data.</text>
</comment>
<dbReference type="AlphaFoldDB" id="A0A6A4S2C2"/>
<dbReference type="EMBL" id="VEVO01000018">
    <property type="protein sequence ID" value="KAF0027157.1"/>
    <property type="molecule type" value="Genomic_DNA"/>
</dbReference>
<evidence type="ECO:0000256" key="1">
    <source>
        <dbReference type="SAM" id="MobiDB-lite"/>
    </source>
</evidence>
<accession>A0A6A4S2C2</accession>
<sequence length="184" mass="19922">MDCDPTLQTNKSTATTPPINKFHVTHLRSPATSSTSDSIEYAHNGCGVAVLLRGGGLSPPVSLVGRTRRINILKLAAVFVLANGIGINGWKHNFSCKYFDASSQRLSEGGSDVPSKIEPKRKPSNSQTLTAQTERVKKSHCSGEQSGQLLSRCKHKHVYCCTYMLSPIHDCHRAASEKGPTGNF</sequence>